<evidence type="ECO:0000256" key="1">
    <source>
        <dbReference type="SAM" id="SignalP"/>
    </source>
</evidence>
<dbReference type="EMBL" id="JAQJAC010000008">
    <property type="protein sequence ID" value="KAJ5575044.1"/>
    <property type="molecule type" value="Genomic_DNA"/>
</dbReference>
<comment type="caution">
    <text evidence="2">The sequence shown here is derived from an EMBL/GenBank/DDBJ whole genome shotgun (WGS) entry which is preliminary data.</text>
</comment>
<feature type="signal peptide" evidence="1">
    <location>
        <begin position="1"/>
        <end position="19"/>
    </location>
</feature>
<evidence type="ECO:0000313" key="2">
    <source>
        <dbReference type="EMBL" id="KAJ5575044.1"/>
    </source>
</evidence>
<dbReference type="AlphaFoldDB" id="A0AAD6DE14"/>
<proteinExistence type="predicted"/>
<gene>
    <name evidence="2" type="ORF">N7450_008943</name>
</gene>
<keyword evidence="1" id="KW-0732">Signal</keyword>
<sequence length="178" mass="19347">MPILSSLNTIASLALVSLAEYRPEERFVLAERGIHGANGESTSRQIMYYPTAPWASLGTRGKWVTPETMTDVPWGGSYPWRLTGVTRKMPNGDDFTVVVDPSVPDSDDVYPGLAWHTFESHLLPCYGHHERGIYTLDDGTECASAYICDPSTPPTPSPDLALGPAPPAVQKSSTLTLI</sequence>
<dbReference type="Proteomes" id="UP001216150">
    <property type="component" value="Unassembled WGS sequence"/>
</dbReference>
<protein>
    <submittedName>
        <fullName evidence="2">Uncharacterized protein</fullName>
    </submittedName>
</protein>
<keyword evidence="3" id="KW-1185">Reference proteome</keyword>
<organism evidence="2 3">
    <name type="scientific">Penicillium hetheringtonii</name>
    <dbReference type="NCBI Taxonomy" id="911720"/>
    <lineage>
        <taxon>Eukaryota</taxon>
        <taxon>Fungi</taxon>
        <taxon>Dikarya</taxon>
        <taxon>Ascomycota</taxon>
        <taxon>Pezizomycotina</taxon>
        <taxon>Eurotiomycetes</taxon>
        <taxon>Eurotiomycetidae</taxon>
        <taxon>Eurotiales</taxon>
        <taxon>Aspergillaceae</taxon>
        <taxon>Penicillium</taxon>
    </lineage>
</organism>
<evidence type="ECO:0000313" key="3">
    <source>
        <dbReference type="Proteomes" id="UP001216150"/>
    </source>
</evidence>
<name>A0AAD6DE14_9EURO</name>
<accession>A0AAD6DE14</accession>
<reference evidence="2 3" key="1">
    <citation type="journal article" date="2023" name="IMA Fungus">
        <title>Comparative genomic study of the Penicillium genus elucidates a diverse pangenome and 15 lateral gene transfer events.</title>
        <authorList>
            <person name="Petersen C."/>
            <person name="Sorensen T."/>
            <person name="Nielsen M.R."/>
            <person name="Sondergaard T.E."/>
            <person name="Sorensen J.L."/>
            <person name="Fitzpatrick D.A."/>
            <person name="Frisvad J.C."/>
            <person name="Nielsen K.L."/>
        </authorList>
    </citation>
    <scope>NUCLEOTIDE SEQUENCE [LARGE SCALE GENOMIC DNA]</scope>
    <source>
        <strain evidence="2 3">IBT 29057</strain>
    </source>
</reference>
<feature type="chain" id="PRO_5041932518" evidence="1">
    <location>
        <begin position="20"/>
        <end position="178"/>
    </location>
</feature>